<keyword evidence="4" id="KW-0479">Metal-binding</keyword>
<dbReference type="AlphaFoldDB" id="N0BFD1"/>
<dbReference type="eggNOG" id="arCOG00938">
    <property type="taxonomic scope" value="Archaea"/>
</dbReference>
<dbReference type="HOGENOM" id="CLU_009273_1_1_2"/>
<protein>
    <recommendedName>
        <fullName evidence="12">Radical SAM core domain-containing protein</fullName>
    </recommendedName>
</protein>
<gene>
    <name evidence="10" type="ORF">Asulf_01762</name>
</gene>
<dbReference type="Gene3D" id="3.20.20.70">
    <property type="entry name" value="Aldolase class I"/>
    <property type="match status" value="1"/>
</dbReference>
<dbReference type="PANTHER" id="PTHR11228">
    <property type="entry name" value="RADICAL SAM DOMAIN PROTEIN"/>
    <property type="match status" value="1"/>
</dbReference>
<dbReference type="PANTHER" id="PTHR11228:SF7">
    <property type="entry name" value="PQQA PEPTIDE CYCLASE"/>
    <property type="match status" value="1"/>
</dbReference>
<evidence type="ECO:0000259" key="9">
    <source>
        <dbReference type="Pfam" id="PF13186"/>
    </source>
</evidence>
<dbReference type="SFLD" id="SFLDS00029">
    <property type="entry name" value="Radical_SAM"/>
    <property type="match status" value="1"/>
</dbReference>
<dbReference type="InterPro" id="IPR050377">
    <property type="entry name" value="Radical_SAM_PqqE_MftC-like"/>
</dbReference>
<dbReference type="SUPFAM" id="SSF102114">
    <property type="entry name" value="Radical SAM enzymes"/>
    <property type="match status" value="1"/>
</dbReference>
<dbReference type="GO" id="GO:0051539">
    <property type="term" value="F:4 iron, 4 sulfur cluster binding"/>
    <property type="evidence" value="ECO:0007669"/>
    <property type="project" value="UniProtKB-KW"/>
</dbReference>
<proteinExistence type="predicted"/>
<evidence type="ECO:0000256" key="4">
    <source>
        <dbReference type="ARBA" id="ARBA00022723"/>
    </source>
</evidence>
<evidence type="ECO:0000256" key="3">
    <source>
        <dbReference type="ARBA" id="ARBA00022691"/>
    </source>
</evidence>
<dbReference type="PROSITE" id="PS01305">
    <property type="entry name" value="MOAA_NIFB_PQQE"/>
    <property type="match status" value="1"/>
</dbReference>
<dbReference type="InterPro" id="IPR007197">
    <property type="entry name" value="rSAM"/>
</dbReference>
<keyword evidence="5" id="KW-0560">Oxidoreductase</keyword>
<dbReference type="InterPro" id="IPR013785">
    <property type="entry name" value="Aldolase_TIM"/>
</dbReference>
<dbReference type="CDD" id="cd01335">
    <property type="entry name" value="Radical_SAM"/>
    <property type="match status" value="1"/>
</dbReference>
<keyword evidence="2" id="KW-0004">4Fe-4S</keyword>
<dbReference type="GO" id="GO:0046872">
    <property type="term" value="F:metal ion binding"/>
    <property type="evidence" value="ECO:0007669"/>
    <property type="project" value="UniProtKB-KW"/>
</dbReference>
<sequence length="375" mass="42838">MIQIEVTSSCNLRCSYCFRKNNGRDIDLEIIEKIADSDDEFVLYGYGEPLLNKNLEKIVSRLNGKITINTNGTIDAEIPADRIGFSMDSLNRYYLQKMRGVEPEKIERNLKKADGSFIQAVITRDNLDDLSNIVRFAGENGLDVFLTNAVPPNEKIYTKVLYFEPSRKVVDLVLSLNLDEDFIIRALKDCSAGHGDCIELYRKIHDIAGREGYMVNIPYILESVDRINLALNSERRMLELEELARDFGIDLIKPKFFGDANARECPYRDSLFVRSDGKVSSCMILSRSHREFLNNHWRDVPEFIVGDLNSQDIDDVRESLASFESIRANMRNFPWCADCAHVNGCWYIAHNEDCYTNHPSCGECLYSSGIAKCLF</sequence>
<dbReference type="Proteomes" id="UP000013307">
    <property type="component" value="Chromosome"/>
</dbReference>
<evidence type="ECO:0000313" key="11">
    <source>
        <dbReference type="Proteomes" id="UP000013307"/>
    </source>
</evidence>
<evidence type="ECO:0000256" key="2">
    <source>
        <dbReference type="ARBA" id="ARBA00022485"/>
    </source>
</evidence>
<name>N0BFD1_9EURY</name>
<keyword evidence="7" id="KW-0411">Iron-sulfur</keyword>
<dbReference type="KEGG" id="ast:Asulf_01762"/>
<dbReference type="GO" id="GO:0016491">
    <property type="term" value="F:oxidoreductase activity"/>
    <property type="evidence" value="ECO:0007669"/>
    <property type="project" value="UniProtKB-KW"/>
</dbReference>
<evidence type="ECO:0008006" key="12">
    <source>
        <dbReference type="Google" id="ProtNLM"/>
    </source>
</evidence>
<evidence type="ECO:0000256" key="7">
    <source>
        <dbReference type="ARBA" id="ARBA00023014"/>
    </source>
</evidence>
<dbReference type="SFLD" id="SFLDG01067">
    <property type="entry name" value="SPASM/twitch_domain_containing"/>
    <property type="match status" value="1"/>
</dbReference>
<dbReference type="OrthoDB" id="5620at2157"/>
<dbReference type="SFLD" id="SFLDG01387">
    <property type="entry name" value="BtrN-like_SPASM_domain_contain"/>
    <property type="match status" value="1"/>
</dbReference>
<dbReference type="InterPro" id="IPR000385">
    <property type="entry name" value="MoaA_NifB_PqqE_Fe-S-bd_CS"/>
</dbReference>
<dbReference type="Pfam" id="PF13186">
    <property type="entry name" value="SPASM"/>
    <property type="match status" value="1"/>
</dbReference>
<keyword evidence="3" id="KW-0949">S-adenosyl-L-methionine</keyword>
<dbReference type="EMBL" id="CP005290">
    <property type="protein sequence ID" value="AGK61733.1"/>
    <property type="molecule type" value="Genomic_DNA"/>
</dbReference>
<evidence type="ECO:0000259" key="8">
    <source>
        <dbReference type="Pfam" id="PF04055"/>
    </source>
</evidence>
<keyword evidence="6" id="KW-0408">Iron</keyword>
<keyword evidence="11" id="KW-1185">Reference proteome</keyword>
<reference evidence="10 11" key="1">
    <citation type="journal article" date="2013" name="Genome Announc.">
        <title>Complete Genome Sequence of the Thermophilic and Facultatively Chemolithoautotrophic Sulfate Reducer Archaeoglobus sulfaticallidus Strain PM70-1T.</title>
        <authorList>
            <person name="Stokke R."/>
            <person name="Hocking W.P."/>
            <person name="Steinsbu B.O."/>
            <person name="Steen I.H."/>
        </authorList>
    </citation>
    <scope>NUCLEOTIDE SEQUENCE [LARGE SCALE GENOMIC DNA]</scope>
    <source>
        <strain evidence="10">PM70-1</strain>
    </source>
</reference>
<evidence type="ECO:0000313" key="10">
    <source>
        <dbReference type="EMBL" id="AGK61733.1"/>
    </source>
</evidence>
<feature type="domain" description="4Fe4S-binding SPASM" evidence="9">
    <location>
        <begin position="268"/>
        <end position="339"/>
    </location>
</feature>
<dbReference type="RefSeq" id="WP_015591331.1">
    <property type="nucleotide sequence ID" value="NC_021169.1"/>
</dbReference>
<evidence type="ECO:0000256" key="1">
    <source>
        <dbReference type="ARBA" id="ARBA00001966"/>
    </source>
</evidence>
<dbReference type="GeneID" id="15393397"/>
<dbReference type="InterPro" id="IPR058240">
    <property type="entry name" value="rSAM_sf"/>
</dbReference>
<dbReference type="Pfam" id="PF04055">
    <property type="entry name" value="Radical_SAM"/>
    <property type="match status" value="1"/>
</dbReference>
<comment type="cofactor">
    <cofactor evidence="1">
        <name>[4Fe-4S] cluster</name>
        <dbReference type="ChEBI" id="CHEBI:49883"/>
    </cofactor>
</comment>
<dbReference type="InterPro" id="IPR023885">
    <property type="entry name" value="4Fe4S-binding_SPASM_dom"/>
</dbReference>
<evidence type="ECO:0000256" key="6">
    <source>
        <dbReference type="ARBA" id="ARBA00023004"/>
    </source>
</evidence>
<feature type="domain" description="Radical SAM core" evidence="8">
    <location>
        <begin position="4"/>
        <end position="116"/>
    </location>
</feature>
<dbReference type="STRING" id="387631.Asulf_01762"/>
<organism evidence="10 11">
    <name type="scientific">Archaeoglobus sulfaticallidus PM70-1</name>
    <dbReference type="NCBI Taxonomy" id="387631"/>
    <lineage>
        <taxon>Archaea</taxon>
        <taxon>Methanobacteriati</taxon>
        <taxon>Methanobacteriota</taxon>
        <taxon>Archaeoglobi</taxon>
        <taxon>Archaeoglobales</taxon>
        <taxon>Archaeoglobaceae</taxon>
        <taxon>Archaeoglobus</taxon>
    </lineage>
</organism>
<accession>N0BFD1</accession>
<dbReference type="InterPro" id="IPR034391">
    <property type="entry name" value="AdoMet-like_SPASM_containing"/>
</dbReference>
<evidence type="ECO:0000256" key="5">
    <source>
        <dbReference type="ARBA" id="ARBA00023002"/>
    </source>
</evidence>